<sequence length="67" mass="7519">MRQALKDLTVSEHSEWFGLGPLALALLAGFRAFVVDAPFARWAWTAVAVLMLILCAVYVIWARKNRS</sequence>
<feature type="transmembrane region" description="Helical" evidence="1">
    <location>
        <begin position="42"/>
        <end position="61"/>
    </location>
</feature>
<organism evidence="2 3">
    <name type="scientific">Micromonospora chokoriensis</name>
    <dbReference type="NCBI Taxonomy" id="356851"/>
    <lineage>
        <taxon>Bacteria</taxon>
        <taxon>Bacillati</taxon>
        <taxon>Actinomycetota</taxon>
        <taxon>Actinomycetes</taxon>
        <taxon>Micromonosporales</taxon>
        <taxon>Micromonosporaceae</taxon>
        <taxon>Micromonospora</taxon>
    </lineage>
</organism>
<dbReference type="Proteomes" id="UP000198224">
    <property type="component" value="Chromosome I"/>
</dbReference>
<keyword evidence="1" id="KW-1133">Transmembrane helix</keyword>
<dbReference type="RefSeq" id="WP_088989611.1">
    <property type="nucleotide sequence ID" value="NZ_LT607409.1"/>
</dbReference>
<keyword evidence="1" id="KW-0472">Membrane</keyword>
<reference evidence="3" key="1">
    <citation type="submission" date="2016-06" db="EMBL/GenBank/DDBJ databases">
        <authorList>
            <person name="Varghese N."/>
            <person name="Submissions Spin"/>
        </authorList>
    </citation>
    <scope>NUCLEOTIDE SEQUENCE [LARGE SCALE GENOMIC DNA]</scope>
    <source>
        <strain evidence="3">DSM 45160</strain>
    </source>
</reference>
<proteinExistence type="predicted"/>
<accession>A0A1C4Y7Y3</accession>
<evidence type="ECO:0000313" key="3">
    <source>
        <dbReference type="Proteomes" id="UP000198224"/>
    </source>
</evidence>
<dbReference type="EMBL" id="LT607409">
    <property type="protein sequence ID" value="SCF16746.1"/>
    <property type="molecule type" value="Genomic_DNA"/>
</dbReference>
<protein>
    <submittedName>
        <fullName evidence="2">Uncharacterized protein</fullName>
    </submittedName>
</protein>
<evidence type="ECO:0000313" key="2">
    <source>
        <dbReference type="EMBL" id="SCF16746.1"/>
    </source>
</evidence>
<name>A0A1C4Y7Y3_9ACTN</name>
<dbReference type="AlphaFoldDB" id="A0A1C4Y7Y3"/>
<evidence type="ECO:0000256" key="1">
    <source>
        <dbReference type="SAM" id="Phobius"/>
    </source>
</evidence>
<keyword evidence="1" id="KW-0812">Transmembrane</keyword>
<gene>
    <name evidence="2" type="ORF">GA0070612_4392</name>
</gene>
<keyword evidence="3" id="KW-1185">Reference proteome</keyword>